<dbReference type="InterPro" id="IPR047753">
    <property type="entry name" value="YtzI-like"/>
</dbReference>
<dbReference type="STRING" id="866895.HBHAL_3998"/>
<proteinExistence type="predicted"/>
<evidence type="ECO:0000313" key="4">
    <source>
        <dbReference type="Proteomes" id="UP000007397"/>
    </source>
</evidence>
<name>I0JQC0_HALH3</name>
<feature type="region of interest" description="Disordered" evidence="1">
    <location>
        <begin position="38"/>
        <end position="62"/>
    </location>
</feature>
<keyword evidence="2" id="KW-0472">Membrane</keyword>
<evidence type="ECO:0000256" key="1">
    <source>
        <dbReference type="SAM" id="MobiDB-lite"/>
    </source>
</evidence>
<gene>
    <name evidence="3" type="ordered locus">HBHAL_3998</name>
</gene>
<keyword evidence="2" id="KW-1133">Transmembrane helix</keyword>
<dbReference type="HOGENOM" id="CLU_2897945_0_0_9"/>
<dbReference type="EMBL" id="HE717023">
    <property type="protein sequence ID" value="CCG46340.1"/>
    <property type="molecule type" value="Genomic_DNA"/>
</dbReference>
<keyword evidence="4" id="KW-1185">Reference proteome</keyword>
<sequence>MFAMTFTIIMIVCVAIVLGIAAMFGTAVSKGYDYEHTIDPLPEEPHHNHHKDEEDKKADANQ</sequence>
<organism evidence="3 4">
    <name type="scientific">Halobacillus halophilus (strain ATCC 35676 / DSM 2266 / JCM 20832 / KCTC 3685 / LMG 17431 / NBRC 102448 / NCIMB 2269)</name>
    <name type="common">Sporosarcina halophila</name>
    <dbReference type="NCBI Taxonomy" id="866895"/>
    <lineage>
        <taxon>Bacteria</taxon>
        <taxon>Bacillati</taxon>
        <taxon>Bacillota</taxon>
        <taxon>Bacilli</taxon>
        <taxon>Bacillales</taxon>
        <taxon>Bacillaceae</taxon>
        <taxon>Halobacillus</taxon>
    </lineage>
</organism>
<reference evidence="3 4" key="1">
    <citation type="journal article" date="2013" name="Environ. Microbiol.">
        <title>Chloride and organic osmolytes: a hybrid strategy to cope with elevated salinities by the moderately halophilic, chloride-dependent bacterium Halobacillus halophilus.</title>
        <authorList>
            <person name="Saum S.H."/>
            <person name="Pfeiffer F."/>
            <person name="Palm P."/>
            <person name="Rampp M."/>
            <person name="Schuster S.C."/>
            <person name="Muller V."/>
            <person name="Oesterhelt D."/>
        </authorList>
    </citation>
    <scope>NUCLEOTIDE SEQUENCE [LARGE SCALE GENOMIC DNA]</scope>
    <source>
        <strain evidence="4">ATCC 35676 / DSM 2266 / JCM 20832 / KCTC 3685 / LMG 17431 / NBRC 102448 / NCIMB 2269</strain>
    </source>
</reference>
<keyword evidence="2" id="KW-0812">Transmembrane</keyword>
<feature type="transmembrane region" description="Helical" evidence="2">
    <location>
        <begin position="6"/>
        <end position="28"/>
    </location>
</feature>
<protein>
    <recommendedName>
        <fullName evidence="5">Tumour necrosis factor receptor superfamily member 19</fullName>
    </recommendedName>
</protein>
<dbReference type="PATRIC" id="fig|866895.3.peg.3027"/>
<dbReference type="KEGG" id="hhd:HBHAL_3998"/>
<evidence type="ECO:0000256" key="2">
    <source>
        <dbReference type="SAM" id="Phobius"/>
    </source>
</evidence>
<dbReference type="AlphaFoldDB" id="I0JQC0"/>
<accession>I0JQC0</accession>
<evidence type="ECO:0008006" key="5">
    <source>
        <dbReference type="Google" id="ProtNLM"/>
    </source>
</evidence>
<evidence type="ECO:0000313" key="3">
    <source>
        <dbReference type="EMBL" id="CCG46340.1"/>
    </source>
</evidence>
<dbReference type="NCBIfam" id="NF033232">
    <property type="entry name" value="small_YtzI"/>
    <property type="match status" value="1"/>
</dbReference>
<dbReference type="eggNOG" id="ENOG502ZW0S">
    <property type="taxonomic scope" value="Bacteria"/>
</dbReference>
<dbReference type="Proteomes" id="UP000007397">
    <property type="component" value="Chromosome"/>
</dbReference>